<dbReference type="AlphaFoldDB" id="A0A3M2REA1"/>
<dbReference type="PRINTS" id="PR00081">
    <property type="entry name" value="GDHRDH"/>
</dbReference>
<proteinExistence type="predicted"/>
<accession>A0A3M2REA1</accession>
<dbReference type="GO" id="GO:0016491">
    <property type="term" value="F:oxidoreductase activity"/>
    <property type="evidence" value="ECO:0007669"/>
    <property type="project" value="UniProtKB-KW"/>
</dbReference>
<dbReference type="OrthoDB" id="542013at2759"/>
<evidence type="ECO:0000313" key="3">
    <source>
        <dbReference type="Proteomes" id="UP000277212"/>
    </source>
</evidence>
<dbReference type="Proteomes" id="UP000277212">
    <property type="component" value="Unassembled WGS sequence"/>
</dbReference>
<dbReference type="STRING" id="2010991.A0A3M2REA1"/>
<evidence type="ECO:0000256" key="1">
    <source>
        <dbReference type="ARBA" id="ARBA00023002"/>
    </source>
</evidence>
<dbReference type="InterPro" id="IPR036291">
    <property type="entry name" value="NAD(P)-bd_dom_sf"/>
</dbReference>
<evidence type="ECO:0008006" key="4">
    <source>
        <dbReference type="Google" id="ProtNLM"/>
    </source>
</evidence>
<dbReference type="PANTHER" id="PTHR43157">
    <property type="entry name" value="PHOSPHATIDYLINOSITOL-GLYCAN BIOSYNTHESIS CLASS F PROTEIN-RELATED"/>
    <property type="match status" value="1"/>
</dbReference>
<evidence type="ECO:0000313" key="2">
    <source>
        <dbReference type="EMBL" id="RMJ03265.1"/>
    </source>
</evidence>
<dbReference type="Pfam" id="PF00106">
    <property type="entry name" value="adh_short"/>
    <property type="match status" value="1"/>
</dbReference>
<dbReference type="EMBL" id="NKUJ01000546">
    <property type="protein sequence ID" value="RMJ03265.1"/>
    <property type="molecule type" value="Genomic_DNA"/>
</dbReference>
<protein>
    <recommendedName>
        <fullName evidence="4">Short-chain dehydrogenase/reductase family protein</fullName>
    </recommendedName>
</protein>
<name>A0A3M2REA1_9HYPO</name>
<organism evidence="2 3">
    <name type="scientific">Fusarium kuroshium</name>
    <dbReference type="NCBI Taxonomy" id="2010991"/>
    <lineage>
        <taxon>Eukaryota</taxon>
        <taxon>Fungi</taxon>
        <taxon>Dikarya</taxon>
        <taxon>Ascomycota</taxon>
        <taxon>Pezizomycotina</taxon>
        <taxon>Sordariomycetes</taxon>
        <taxon>Hypocreomycetidae</taxon>
        <taxon>Hypocreales</taxon>
        <taxon>Nectriaceae</taxon>
        <taxon>Fusarium</taxon>
        <taxon>Fusarium solani species complex</taxon>
    </lineage>
</organism>
<keyword evidence="3" id="KW-1185">Reference proteome</keyword>
<keyword evidence="1" id="KW-0560">Oxidoreductase</keyword>
<dbReference type="InterPro" id="IPR002347">
    <property type="entry name" value="SDR_fam"/>
</dbReference>
<sequence>MTPKSLELEPDSYRFFKSQFSKPVWPPKETSLAGGTGIITGANVGLGFAAAETVLALNLSHLVIAVRTVSKGEAAASKLRRKFPKAKIDVWQVDMLSHESVQTFAKKCETLDRIDFAILNAGTQNMAFTRSPEGHESTFQVNYLSTVLLATLLLPTLKKKAPAGKPGRLTIVNSGTSLMVKVPNPKDEPALAWYDDESKFSPASTYWYSKALAHFWILKLAERVKPEDVIVNLVDPGLVRSTDLQRNANFIVRSIAWFAKWIIARSLEQGASTFVDAAIVKGKETHGSYVMDWKIFHYTQAMYEPYGQELAGRIWDETVEMLSFVDVNGILNSLSVEK</sequence>
<reference evidence="2 3" key="1">
    <citation type="submission" date="2017-06" db="EMBL/GenBank/DDBJ databases">
        <title>Comparative genomic analysis of Ambrosia Fusariam Clade fungi.</title>
        <authorList>
            <person name="Stajich J.E."/>
            <person name="Carrillo J."/>
            <person name="Kijimoto T."/>
            <person name="Eskalen A."/>
            <person name="O'Donnell K."/>
            <person name="Kasson M."/>
        </authorList>
    </citation>
    <scope>NUCLEOTIDE SEQUENCE [LARGE SCALE GENOMIC DNA]</scope>
    <source>
        <strain evidence="2">UCR3666</strain>
    </source>
</reference>
<dbReference type="SUPFAM" id="SSF51735">
    <property type="entry name" value="NAD(P)-binding Rossmann-fold domains"/>
    <property type="match status" value="1"/>
</dbReference>
<dbReference type="PANTHER" id="PTHR43157:SF35">
    <property type="entry name" value="DEHYDROGENASE_REDUCTASE FAMILY PROTEIN, PUTATIVE-RELATED"/>
    <property type="match status" value="1"/>
</dbReference>
<gene>
    <name evidence="2" type="ORF">CDV36_015209</name>
</gene>
<comment type="caution">
    <text evidence="2">The sequence shown here is derived from an EMBL/GenBank/DDBJ whole genome shotgun (WGS) entry which is preliminary data.</text>
</comment>
<dbReference type="Gene3D" id="3.40.50.720">
    <property type="entry name" value="NAD(P)-binding Rossmann-like Domain"/>
    <property type="match status" value="1"/>
</dbReference>